<evidence type="ECO:0000256" key="4">
    <source>
        <dbReference type="ARBA" id="ARBA00022714"/>
    </source>
</evidence>
<evidence type="ECO:0000256" key="11">
    <source>
        <dbReference type="HAMAP-Rule" id="MF_01211"/>
    </source>
</evidence>
<sequence length="255" mass="27968">MKKFIGDWIISANISLNKSNFLLKLTYSEPLPLILPGQFVQIKIDNVSSAFLRRTFSINYVNVDKKEIWILIQIVGDGTQALSKSKPGEKLNLIFPLGNAFSMPYSKKSNLLLIGGGVGIAPLLFLGSKLKEEGVTPNFLIGAKNADGLIELDEFHKHGNVFVTTEDGSVGEKGFVTEHSVLQNTFDKIYSCGPTPMMKAVARYAEKYSIDCEVSLENKMACGIGACLCCVTPTQHGHQCVCTEGPVFNTKELVW</sequence>
<evidence type="ECO:0000256" key="6">
    <source>
        <dbReference type="ARBA" id="ARBA00022827"/>
    </source>
</evidence>
<dbReference type="GO" id="GO:0016491">
    <property type="term" value="F:oxidoreductase activity"/>
    <property type="evidence" value="ECO:0007669"/>
    <property type="project" value="InterPro"/>
</dbReference>
<dbReference type="InterPro" id="IPR023455">
    <property type="entry name" value="Dihydroorotate_DHASE_ETsu"/>
</dbReference>
<dbReference type="SUPFAM" id="SSF52343">
    <property type="entry name" value="Ferredoxin reductase-like, C-terminal NADP-linked domain"/>
    <property type="match status" value="1"/>
</dbReference>
<comment type="caution">
    <text evidence="15">The sequence shown here is derived from an EMBL/GenBank/DDBJ whole genome shotgun (WGS) entry which is preliminary data.</text>
</comment>
<dbReference type="Gene3D" id="3.40.50.80">
    <property type="entry name" value="Nucleotide-binding domain of ferredoxin-NADP reductase (FNR) module"/>
    <property type="match status" value="1"/>
</dbReference>
<keyword evidence="16" id="KW-1185">Reference proteome</keyword>
<evidence type="ECO:0000256" key="7">
    <source>
        <dbReference type="ARBA" id="ARBA00022975"/>
    </source>
</evidence>
<dbReference type="Gene3D" id="2.10.240.10">
    <property type="entry name" value="Dihydroorotate dehydrogenase, electron transfer subunit"/>
    <property type="match status" value="1"/>
</dbReference>
<dbReference type="InterPro" id="IPR017938">
    <property type="entry name" value="Riboflavin_synthase-like_b-brl"/>
</dbReference>
<dbReference type="Pfam" id="PF00175">
    <property type="entry name" value="NAD_binding_1"/>
    <property type="match status" value="1"/>
</dbReference>
<feature type="domain" description="FAD-binding FR-type" evidence="14">
    <location>
        <begin position="3"/>
        <end position="103"/>
    </location>
</feature>
<dbReference type="InterPro" id="IPR019480">
    <property type="entry name" value="Dihydroorotate_DH_Fe-S-bd"/>
</dbReference>
<comment type="function">
    <text evidence="11">Responsible for channeling the electrons from the oxidation of dihydroorotate from the FMN redox center in the PyrD type B subunit to the ultimate electron acceptor NAD(+).</text>
</comment>
<dbReference type="InterPro" id="IPR050353">
    <property type="entry name" value="PyrK_electron_transfer"/>
</dbReference>
<feature type="binding site" evidence="11 13">
    <location>
        <position position="222"/>
    </location>
    <ligand>
        <name>[2Fe-2S] cluster</name>
        <dbReference type="ChEBI" id="CHEBI:190135"/>
    </ligand>
</feature>
<dbReference type="PROSITE" id="PS51384">
    <property type="entry name" value="FAD_FR"/>
    <property type="match status" value="1"/>
</dbReference>
<keyword evidence="9 11" id="KW-0408">Iron</keyword>
<keyword evidence="8 11" id="KW-0249">Electron transport</keyword>
<feature type="binding site" evidence="11 12">
    <location>
        <begin position="78"/>
        <end position="79"/>
    </location>
    <ligand>
        <name>FAD</name>
        <dbReference type="ChEBI" id="CHEBI:57692"/>
    </ligand>
</feature>
<dbReference type="InterPro" id="IPR017927">
    <property type="entry name" value="FAD-bd_FR_type"/>
</dbReference>
<evidence type="ECO:0000256" key="5">
    <source>
        <dbReference type="ARBA" id="ARBA00022723"/>
    </source>
</evidence>
<dbReference type="InterPro" id="IPR039261">
    <property type="entry name" value="FNR_nucleotide-bd"/>
</dbReference>
<dbReference type="PANTHER" id="PTHR43513:SF3">
    <property type="entry name" value="DIHYDROOROTATE DEHYDROGENASE B (NAD(+)), ELECTRON TRANSFER SUBUNIT-RELATED"/>
    <property type="match status" value="1"/>
</dbReference>
<feature type="binding site" evidence="12">
    <location>
        <begin position="54"/>
        <end position="57"/>
    </location>
    <ligand>
        <name>FAD</name>
        <dbReference type="ChEBI" id="CHEBI:57692"/>
    </ligand>
</feature>
<dbReference type="GO" id="GO:0046872">
    <property type="term" value="F:metal ion binding"/>
    <property type="evidence" value="ECO:0007669"/>
    <property type="project" value="UniProtKB-KW"/>
</dbReference>
<reference evidence="15 16" key="1">
    <citation type="submission" date="2020-08" db="EMBL/GenBank/DDBJ databases">
        <title>Genomic Encyclopedia of Type Strains, Phase IV (KMG-IV): sequencing the most valuable type-strain genomes for metagenomic binning, comparative biology and taxonomic classification.</title>
        <authorList>
            <person name="Goeker M."/>
        </authorList>
    </citation>
    <scope>NUCLEOTIDE SEQUENCE [LARGE SCALE GENOMIC DNA]</scope>
    <source>
        <strain evidence="15 16">DSM 27471</strain>
    </source>
</reference>
<dbReference type="RefSeq" id="WP_183412342.1">
    <property type="nucleotide sequence ID" value="NZ_JACHYB010000001.1"/>
</dbReference>
<evidence type="ECO:0000256" key="8">
    <source>
        <dbReference type="ARBA" id="ARBA00022982"/>
    </source>
</evidence>
<dbReference type="GO" id="GO:0009055">
    <property type="term" value="F:electron transfer activity"/>
    <property type="evidence" value="ECO:0007669"/>
    <property type="project" value="UniProtKB-UniRule"/>
</dbReference>
<evidence type="ECO:0000256" key="9">
    <source>
        <dbReference type="ARBA" id="ARBA00023004"/>
    </source>
</evidence>
<dbReference type="UniPathway" id="UPA00070">
    <property type="reaction ID" value="UER00945"/>
</dbReference>
<dbReference type="Proteomes" id="UP000544222">
    <property type="component" value="Unassembled WGS sequence"/>
</dbReference>
<comment type="cofactor">
    <cofactor evidence="11 12">
        <name>FAD</name>
        <dbReference type="ChEBI" id="CHEBI:57692"/>
    </cofactor>
    <text evidence="11 12">Binds 1 FAD per subunit.</text>
</comment>
<keyword evidence="5 11" id="KW-0479">Metal-binding</keyword>
<dbReference type="Gene3D" id="2.40.30.10">
    <property type="entry name" value="Translation factors"/>
    <property type="match status" value="1"/>
</dbReference>
<comment type="cofactor">
    <cofactor evidence="13">
        <name>[2Fe-2S] cluster</name>
        <dbReference type="ChEBI" id="CHEBI:190135"/>
    </cofactor>
    <text evidence="13">Binds 1 [2Fe-2S] cluster per subunit.</text>
</comment>
<dbReference type="SUPFAM" id="SSF63380">
    <property type="entry name" value="Riboflavin synthase domain-like"/>
    <property type="match status" value="1"/>
</dbReference>
<dbReference type="Pfam" id="PF10418">
    <property type="entry name" value="DHODB_Fe-S_bind"/>
    <property type="match status" value="1"/>
</dbReference>
<keyword evidence="10 11" id="KW-0411">Iron-sulfur</keyword>
<dbReference type="InterPro" id="IPR037117">
    <property type="entry name" value="Dihydroorotate_DH_ele_sf"/>
</dbReference>
<comment type="caution">
    <text evidence="11">Lacks conserved residue(s) required for the propagation of feature annotation.</text>
</comment>
<evidence type="ECO:0000256" key="1">
    <source>
        <dbReference type="ARBA" id="ARBA00006422"/>
    </source>
</evidence>
<dbReference type="PIRSF" id="PIRSF006816">
    <property type="entry name" value="Cyc3_hyd_g"/>
    <property type="match status" value="1"/>
</dbReference>
<dbReference type="InterPro" id="IPR012165">
    <property type="entry name" value="Cyt_c3_hydrogenase_gsu"/>
</dbReference>
<comment type="pathway">
    <text evidence="11">Pyrimidine metabolism; UMP biosynthesis via de novo pathway; orotate from (S)-dihydroorotate (NAD(+) route): step 1/1.</text>
</comment>
<evidence type="ECO:0000256" key="10">
    <source>
        <dbReference type="ARBA" id="ARBA00023014"/>
    </source>
</evidence>
<dbReference type="GO" id="GO:0050660">
    <property type="term" value="F:flavin adenine dinucleotide binding"/>
    <property type="evidence" value="ECO:0007669"/>
    <property type="project" value="InterPro"/>
</dbReference>
<dbReference type="PANTHER" id="PTHR43513">
    <property type="entry name" value="DIHYDROOROTATE DEHYDROGENASE B (NAD(+)), ELECTRON TRANSFER SUBUNIT"/>
    <property type="match status" value="1"/>
</dbReference>
<keyword evidence="3 11" id="KW-0285">Flavoprotein</keyword>
<evidence type="ECO:0000256" key="13">
    <source>
        <dbReference type="PIRSR" id="PIRSR006816-2"/>
    </source>
</evidence>
<dbReference type="GO" id="GO:0051537">
    <property type="term" value="F:2 iron, 2 sulfur cluster binding"/>
    <property type="evidence" value="ECO:0007669"/>
    <property type="project" value="UniProtKB-KW"/>
</dbReference>
<evidence type="ECO:0000313" key="15">
    <source>
        <dbReference type="EMBL" id="MBB3186449.1"/>
    </source>
</evidence>
<dbReference type="HAMAP" id="MF_01211">
    <property type="entry name" value="DHODB_Fe_S_bind"/>
    <property type="match status" value="1"/>
</dbReference>
<evidence type="ECO:0000313" key="16">
    <source>
        <dbReference type="Proteomes" id="UP000544222"/>
    </source>
</evidence>
<feature type="binding site" evidence="11 13">
    <location>
        <position position="242"/>
    </location>
    <ligand>
        <name>[2Fe-2S] cluster</name>
        <dbReference type="ChEBI" id="CHEBI:190135"/>
    </ligand>
</feature>
<keyword evidence="2 11" id="KW-0813">Transport</keyword>
<name>A0A7W5DP10_9PORP</name>
<organism evidence="15 16">
    <name type="scientific">Microbacter margulisiae</name>
    <dbReference type="NCBI Taxonomy" id="1350067"/>
    <lineage>
        <taxon>Bacteria</taxon>
        <taxon>Pseudomonadati</taxon>
        <taxon>Bacteroidota</taxon>
        <taxon>Bacteroidia</taxon>
        <taxon>Bacteroidales</taxon>
        <taxon>Porphyromonadaceae</taxon>
        <taxon>Microbacter</taxon>
    </lineage>
</organism>
<dbReference type="InterPro" id="IPR001433">
    <property type="entry name" value="OxRdtase_FAD/NAD-bd"/>
</dbReference>
<dbReference type="GO" id="GO:0044205">
    <property type="term" value="P:'de novo' UMP biosynthetic process"/>
    <property type="evidence" value="ECO:0007669"/>
    <property type="project" value="UniProtKB-UniRule"/>
</dbReference>
<feature type="binding site" evidence="11 13">
    <location>
        <position position="230"/>
    </location>
    <ligand>
        <name>[2Fe-2S] cluster</name>
        <dbReference type="ChEBI" id="CHEBI:190135"/>
    </ligand>
</feature>
<gene>
    <name evidence="11" type="primary">pyrK</name>
    <name evidence="15" type="ORF">FHX64_000612</name>
</gene>
<proteinExistence type="inferred from homology"/>
<evidence type="ECO:0000259" key="14">
    <source>
        <dbReference type="PROSITE" id="PS51384"/>
    </source>
</evidence>
<dbReference type="PRINTS" id="PR00409">
    <property type="entry name" value="PHDIOXRDTASE"/>
</dbReference>
<feature type="binding site" evidence="11 12">
    <location>
        <begin position="71"/>
        <end position="73"/>
    </location>
    <ligand>
        <name>FAD</name>
        <dbReference type="ChEBI" id="CHEBI:57692"/>
    </ligand>
</feature>
<keyword evidence="4 11" id="KW-0001">2Fe-2S</keyword>
<evidence type="ECO:0000256" key="2">
    <source>
        <dbReference type="ARBA" id="ARBA00022448"/>
    </source>
</evidence>
<accession>A0A7W5DP10</accession>
<comment type="subunit">
    <text evidence="11">Heterotetramer of 2 PyrK and 2 PyrD type B subunits.</text>
</comment>
<comment type="similarity">
    <text evidence="1 11">Belongs to the PyrK family.</text>
</comment>
<dbReference type="AlphaFoldDB" id="A0A7W5DP10"/>
<feature type="binding site" evidence="11 13">
    <location>
        <position position="227"/>
    </location>
    <ligand>
        <name>[2Fe-2S] cluster</name>
        <dbReference type="ChEBI" id="CHEBI:190135"/>
    </ligand>
</feature>
<comment type="cofactor">
    <cofactor evidence="11">
        <name>[2Fe-2S] cluster</name>
        <dbReference type="ChEBI" id="CHEBI:190135"/>
    </cofactor>
    <text evidence="11">Binds 1 [2Fe-2S] cluster per subunit.</text>
</comment>
<keyword evidence="7 11" id="KW-0665">Pyrimidine biosynthesis</keyword>
<dbReference type="EMBL" id="JACHYB010000001">
    <property type="protein sequence ID" value="MBB3186449.1"/>
    <property type="molecule type" value="Genomic_DNA"/>
</dbReference>
<evidence type="ECO:0000256" key="12">
    <source>
        <dbReference type="PIRSR" id="PIRSR006816-1"/>
    </source>
</evidence>
<dbReference type="CDD" id="cd06218">
    <property type="entry name" value="DHOD_e_trans"/>
    <property type="match status" value="1"/>
</dbReference>
<keyword evidence="6 11" id="KW-0274">FAD</keyword>
<protein>
    <recommendedName>
        <fullName evidence="11">Dihydroorotate dehydrogenase B (NAD(+)), electron transfer subunit</fullName>
    </recommendedName>
    <alternativeName>
        <fullName evidence="11">Dihydroorotate oxidase B, electron transfer subunit</fullName>
    </alternativeName>
</protein>
<evidence type="ECO:0000256" key="3">
    <source>
        <dbReference type="ARBA" id="ARBA00022630"/>
    </source>
</evidence>